<dbReference type="Pfam" id="PF04499">
    <property type="entry name" value="SAPS"/>
    <property type="match status" value="1"/>
</dbReference>
<dbReference type="PANTHER" id="PTHR12634">
    <property type="entry name" value="SIT4 YEAST -ASSOCIATING PROTEIN-RELATED"/>
    <property type="match status" value="1"/>
</dbReference>
<feature type="region of interest" description="Disordered" evidence="3">
    <location>
        <begin position="659"/>
        <end position="723"/>
    </location>
</feature>
<protein>
    <submittedName>
        <fullName evidence="4">Uncharacterized protein</fullName>
    </submittedName>
</protein>
<reference evidence="4" key="2">
    <citation type="submission" date="2024-01" db="EMBL/GenBank/DDBJ databases">
        <title>Comparative genomics of Cryptococcus and Kwoniella reveals pathogenesis evolution and contrasting modes of karyotype evolution via chromosome fusion or intercentromeric recombination.</title>
        <authorList>
            <person name="Coelho M.A."/>
            <person name="David-Palma M."/>
            <person name="Shea T."/>
            <person name="Bowers K."/>
            <person name="McGinley-Smith S."/>
            <person name="Mohammad A.W."/>
            <person name="Gnirke A."/>
            <person name="Yurkov A.M."/>
            <person name="Nowrousian M."/>
            <person name="Sun S."/>
            <person name="Cuomo C.A."/>
            <person name="Heitman J."/>
        </authorList>
    </citation>
    <scope>NUCLEOTIDE SEQUENCE</scope>
    <source>
        <strain evidence="4">CBS 12478</strain>
    </source>
</reference>
<evidence type="ECO:0000256" key="3">
    <source>
        <dbReference type="SAM" id="MobiDB-lite"/>
    </source>
</evidence>
<dbReference type="Proteomes" id="UP000322225">
    <property type="component" value="Chromosome 6"/>
</dbReference>
<feature type="region of interest" description="Disordered" evidence="3">
    <location>
        <begin position="496"/>
        <end position="529"/>
    </location>
</feature>
<comment type="similarity">
    <text evidence="1">Belongs to the SAPS family.</text>
</comment>
<feature type="compositionally biased region" description="Low complexity" evidence="3">
    <location>
        <begin position="225"/>
        <end position="236"/>
    </location>
</feature>
<feature type="region of interest" description="Disordered" evidence="3">
    <location>
        <begin position="221"/>
        <end position="258"/>
    </location>
</feature>
<feature type="compositionally biased region" description="Low complexity" evidence="3">
    <location>
        <begin position="1182"/>
        <end position="1192"/>
    </location>
</feature>
<feature type="compositionally biased region" description="Gly residues" evidence="3">
    <location>
        <begin position="943"/>
        <end position="964"/>
    </location>
</feature>
<keyword evidence="5" id="KW-1185">Reference proteome</keyword>
<feature type="compositionally biased region" description="Acidic residues" evidence="3">
    <location>
        <begin position="677"/>
        <end position="692"/>
    </location>
</feature>
<feature type="compositionally biased region" description="Acidic residues" evidence="3">
    <location>
        <begin position="969"/>
        <end position="979"/>
    </location>
</feature>
<accession>A0A5M6C7R7</accession>
<feature type="region of interest" description="Disordered" evidence="3">
    <location>
        <begin position="106"/>
        <end position="177"/>
    </location>
</feature>
<feature type="compositionally biased region" description="Basic and acidic residues" evidence="3">
    <location>
        <begin position="1233"/>
        <end position="1248"/>
    </location>
</feature>
<dbReference type="InterPro" id="IPR007587">
    <property type="entry name" value="SAPS"/>
</dbReference>
<proteinExistence type="inferred from homology"/>
<dbReference type="OrthoDB" id="10259133at2759"/>
<feature type="compositionally biased region" description="Basic and acidic residues" evidence="3">
    <location>
        <begin position="1001"/>
        <end position="1012"/>
    </location>
</feature>
<dbReference type="EMBL" id="CP144056">
    <property type="protein sequence ID" value="WWD19174.1"/>
    <property type="molecule type" value="Genomic_DNA"/>
</dbReference>
<feature type="compositionally biased region" description="Basic and acidic residues" evidence="3">
    <location>
        <begin position="237"/>
        <end position="251"/>
    </location>
</feature>
<dbReference type="GO" id="GO:0019888">
    <property type="term" value="F:protein phosphatase regulator activity"/>
    <property type="evidence" value="ECO:0007669"/>
    <property type="project" value="TreeGrafter"/>
</dbReference>
<gene>
    <name evidence="4" type="ORF">CI109_103632</name>
</gene>
<evidence type="ECO:0000313" key="5">
    <source>
        <dbReference type="Proteomes" id="UP000322225"/>
    </source>
</evidence>
<feature type="compositionally biased region" description="Low complexity" evidence="3">
    <location>
        <begin position="1297"/>
        <end position="1314"/>
    </location>
</feature>
<dbReference type="GO" id="GO:0005829">
    <property type="term" value="C:cytosol"/>
    <property type="evidence" value="ECO:0007669"/>
    <property type="project" value="TreeGrafter"/>
</dbReference>
<feature type="compositionally biased region" description="Polar residues" evidence="3">
    <location>
        <begin position="498"/>
        <end position="509"/>
    </location>
</feature>
<evidence type="ECO:0000256" key="2">
    <source>
        <dbReference type="ARBA" id="ARBA00023306"/>
    </source>
</evidence>
<feature type="compositionally biased region" description="Basic and acidic residues" evidence="3">
    <location>
        <begin position="1142"/>
        <end position="1151"/>
    </location>
</feature>
<feature type="compositionally biased region" description="Low complexity" evidence="3">
    <location>
        <begin position="1249"/>
        <end position="1265"/>
    </location>
</feature>
<sequence length="1392" mass="151483">MLWRFSFASSSALDILLTRETPPSLEELMDEQDILSECKAQNNKLVAYLSREDPIKSLLHWVVAGLDELDQQAAIADRESLNQALSSSSDLYPSYRHGVGNVPSLHFGSNVEGGSSQIPGTGPGSPPLEPSKLVDVEIHEVREGEDRKEEEEEHENGLGVGVGLGQGLRRKSDGEEDLHRSRYPSIATEILCCVELWSIADTIMRNPEQLLTPFWDAVLPPLDPTTPTTETSSTTLSRHEAGERERARNEFWSDEDEERDRRREMIRGMWMRVNGTLMTKRTTEMVRFIQSLPNIVERIVARIASPAVQDILIRIVSSEEGGVTGVIDWLADEGLIPKLIELLSPHHSTATHIVAAEVLKSIITLCAPTPFNPHGGNAMEQQAGQGVQPPGTRDNRLIRELISETSVNTMIGFMLDDIELTDNEWKGLNSESEGGDSGPSPADPFVVHPLPSVASATSSLSHVCNILVEVIRRNNSDFSEPHLFHTLRNRLMGVRMQPNENGGQESNAATEEGKDVPPETEQEREEKERRHMEEALVDMSSKMGIVHLGHLLDVISDKFGALHKFVLQPRSQDRAASSLNPKPFTLERFRIVELYAELLHSSNMSILNRVPGTGPTYTEEGILSGGLEGLEALGEAIDGDHIGEDDGQVEEDQVTQARELPVSSGSTDVSLTGSDDVASDDEEMLETIDDDATPSPSPAASATLDPPPVHVEAPTPPPPSQENAERLRDVMGIESKPPTSSAASEVASSISHVAVANSTAAPSIVSDVAEPEQDETSRPPVLGVPIGDSSLAVLAPGDKLKQRYLDHDVIPTVVNLFFEYPNNDFMHHVVYDILQQILNGRLGPGLNRELVVELLSKAKLVERILDAQRLNDRLIAQPKTPRLAYMGHIILIAEELVKFFTRCPPELFELIKDSFVLSEWEAFVDSSLREAKARDSRPLAGGKPMGPGSGPGDDGMGLGGSGAGGREEDSSDEEDEDGEQVVKFGEPLTRTVAADGFAPRGEFDAYADHEREGDEDEEGMDRFWKSAGVGLNRRPVDSSDDDDDDADWLRPSVNSGWTGTGNDDDDFGGWENGGSSRQAGRDEFEDDEGWGNFNTATSPPRSPDPNAENPFGDDNFAPSVVRSEPIRESQGEPLTPLDWAEQFDRAFRENGGDEPAQTAEGVPAIVMPTLEDDDDDGEERAMGMSMSTGTSSWTFEGDDDGVDLPPTMSPTLTDEGFPMGNPLDLPRPPSKSSKSEKEELTSPQKERSSSISSESSSATITESTSKPIPIPHRQSSAGHRPRPGHPATSSASDDETLSLSLSPSRSSASSSRSPGSHEHRWGEAFSPPDPALIAAATEESPLGPGVSPDTHITREGMLEREVDGEMVRVPQDEIVEAIERRADDDESEGEGQ</sequence>
<dbReference type="KEGG" id="ksn:43585977"/>
<dbReference type="GO" id="GO:0019903">
    <property type="term" value="F:protein phosphatase binding"/>
    <property type="evidence" value="ECO:0007669"/>
    <property type="project" value="InterPro"/>
</dbReference>
<reference evidence="4" key="1">
    <citation type="submission" date="2017-08" db="EMBL/GenBank/DDBJ databases">
        <authorList>
            <person name="Cuomo C."/>
            <person name="Billmyre B."/>
            <person name="Heitman J."/>
        </authorList>
    </citation>
    <scope>NUCLEOTIDE SEQUENCE</scope>
    <source>
        <strain evidence="4">CBS 12478</strain>
    </source>
</reference>
<name>A0A5M6C7R7_9TREE</name>
<keyword evidence="2" id="KW-0131">Cell cycle</keyword>
<dbReference type="GO" id="GO:0005634">
    <property type="term" value="C:nucleus"/>
    <property type="evidence" value="ECO:0007669"/>
    <property type="project" value="TreeGrafter"/>
</dbReference>
<evidence type="ECO:0000313" key="4">
    <source>
        <dbReference type="EMBL" id="WWD19174.1"/>
    </source>
</evidence>
<evidence type="ECO:0000256" key="1">
    <source>
        <dbReference type="ARBA" id="ARBA00006180"/>
    </source>
</evidence>
<feature type="compositionally biased region" description="Pro residues" evidence="3">
    <location>
        <begin position="705"/>
        <end position="720"/>
    </location>
</feature>
<feature type="compositionally biased region" description="Basic and acidic residues" evidence="3">
    <location>
        <begin position="132"/>
        <end position="147"/>
    </location>
</feature>
<feature type="region of interest" description="Disordered" evidence="3">
    <location>
        <begin position="933"/>
        <end position="1352"/>
    </location>
</feature>
<dbReference type="RefSeq" id="XP_031864032.1">
    <property type="nucleotide sequence ID" value="XM_032001869.1"/>
</dbReference>
<organism evidence="4 5">
    <name type="scientific">Kwoniella shandongensis</name>
    <dbReference type="NCBI Taxonomy" id="1734106"/>
    <lineage>
        <taxon>Eukaryota</taxon>
        <taxon>Fungi</taxon>
        <taxon>Dikarya</taxon>
        <taxon>Basidiomycota</taxon>
        <taxon>Agaricomycotina</taxon>
        <taxon>Tremellomycetes</taxon>
        <taxon>Tremellales</taxon>
        <taxon>Cryptococcaceae</taxon>
        <taxon>Kwoniella</taxon>
    </lineage>
</organism>
<feature type="region of interest" description="Disordered" evidence="3">
    <location>
        <begin position="426"/>
        <end position="445"/>
    </location>
</feature>
<dbReference type="PANTHER" id="PTHR12634:SF8">
    <property type="entry name" value="FIERY MOUNTAIN, ISOFORM D"/>
    <property type="match status" value="1"/>
</dbReference>
<feature type="compositionally biased region" description="Polar residues" evidence="3">
    <location>
        <begin position="663"/>
        <end position="673"/>
    </location>
</feature>
<dbReference type="GeneID" id="43585977"/>